<keyword evidence="1" id="KW-0732">Signal</keyword>
<evidence type="ECO:0000256" key="1">
    <source>
        <dbReference type="SAM" id="SignalP"/>
    </source>
</evidence>
<protein>
    <submittedName>
        <fullName evidence="2">Uncharacterized protein</fullName>
    </submittedName>
</protein>
<dbReference type="KEGG" id="amuc:Pan181_53360"/>
<reference evidence="2 3" key="1">
    <citation type="submission" date="2019-02" db="EMBL/GenBank/DDBJ databases">
        <title>Deep-cultivation of Planctomycetes and their phenomic and genomic characterization uncovers novel biology.</title>
        <authorList>
            <person name="Wiegand S."/>
            <person name="Jogler M."/>
            <person name="Boedeker C."/>
            <person name="Pinto D."/>
            <person name="Vollmers J."/>
            <person name="Rivas-Marin E."/>
            <person name="Kohn T."/>
            <person name="Peeters S.H."/>
            <person name="Heuer A."/>
            <person name="Rast P."/>
            <person name="Oberbeckmann S."/>
            <person name="Bunk B."/>
            <person name="Jeske O."/>
            <person name="Meyerdierks A."/>
            <person name="Storesund J.E."/>
            <person name="Kallscheuer N."/>
            <person name="Luecker S."/>
            <person name="Lage O.M."/>
            <person name="Pohl T."/>
            <person name="Merkel B.J."/>
            <person name="Hornburger P."/>
            <person name="Mueller R.-W."/>
            <person name="Bruemmer F."/>
            <person name="Labrenz M."/>
            <person name="Spormann A.M."/>
            <person name="Op den Camp H."/>
            <person name="Overmann J."/>
            <person name="Amann R."/>
            <person name="Jetten M.S.M."/>
            <person name="Mascher T."/>
            <person name="Medema M.H."/>
            <person name="Devos D.P."/>
            <person name="Kaster A.-K."/>
            <person name="Ovreas L."/>
            <person name="Rohde M."/>
            <person name="Galperin M.Y."/>
            <person name="Jogler C."/>
        </authorList>
    </citation>
    <scope>NUCLEOTIDE SEQUENCE [LARGE SCALE GENOMIC DNA]</scope>
    <source>
        <strain evidence="2 3">Pan181</strain>
    </source>
</reference>
<evidence type="ECO:0000313" key="3">
    <source>
        <dbReference type="Proteomes" id="UP000315750"/>
    </source>
</evidence>
<dbReference type="OrthoDB" id="278342at2"/>
<feature type="signal peptide" evidence="1">
    <location>
        <begin position="1"/>
        <end position="21"/>
    </location>
</feature>
<feature type="chain" id="PRO_5021951910" evidence="1">
    <location>
        <begin position="22"/>
        <end position="297"/>
    </location>
</feature>
<gene>
    <name evidence="2" type="ORF">Pan181_53360</name>
</gene>
<dbReference type="RefSeq" id="WP_145251770.1">
    <property type="nucleotide sequence ID" value="NZ_CP036278.1"/>
</dbReference>
<name>A0A518AWI5_9BACT</name>
<dbReference type="AlphaFoldDB" id="A0A518AWI5"/>
<dbReference type="EMBL" id="CP036278">
    <property type="protein sequence ID" value="QDU59095.1"/>
    <property type="molecule type" value="Genomic_DNA"/>
</dbReference>
<evidence type="ECO:0000313" key="2">
    <source>
        <dbReference type="EMBL" id="QDU59095.1"/>
    </source>
</evidence>
<proteinExistence type="predicted"/>
<organism evidence="2 3">
    <name type="scientific">Aeoliella mucimassa</name>
    <dbReference type="NCBI Taxonomy" id="2527972"/>
    <lineage>
        <taxon>Bacteria</taxon>
        <taxon>Pseudomonadati</taxon>
        <taxon>Planctomycetota</taxon>
        <taxon>Planctomycetia</taxon>
        <taxon>Pirellulales</taxon>
        <taxon>Lacipirellulaceae</taxon>
        <taxon>Aeoliella</taxon>
    </lineage>
</organism>
<sequence length="297" mass="32174" precursor="true">MRLCSLFALLLSAALPVCSFAQTDRPKLAAYESLVLPTNVAKQATFTKAPAKQGDRIDQQLEVSLEMKSTVRRGQQVVDTSDNTIGRTQHRTVLIDRVGEGKTSAARVYFSKYDRRKDTESVKQPVVGNTYACVREADDTLTVTRADGSFATPDEFSLVSESMVALGRPNPMADFLDGRTLKVGETVEVPKEVGDALLSADGTLGTVATFRLTLLEHVVDQNLARFQIEMETAGAETTQLKLSLAGELVVESDTCRTRAMSLSGPLAMATTIGSYSSAETTFVSGKLNVQMQAKYSK</sequence>
<accession>A0A518AWI5</accession>
<keyword evidence="3" id="KW-1185">Reference proteome</keyword>
<dbReference type="Proteomes" id="UP000315750">
    <property type="component" value="Chromosome"/>
</dbReference>